<dbReference type="InterPro" id="IPR053860">
    <property type="entry name" value="DUF6932"/>
</dbReference>
<dbReference type="Proteomes" id="UP000066487">
    <property type="component" value="Chromosome"/>
</dbReference>
<accession>A0A0N9WM54</accession>
<dbReference type="RefSeq" id="WP_054597612.1">
    <property type="nucleotide sequence ID" value="NZ_CP012830.1"/>
</dbReference>
<dbReference type="OrthoDB" id="7032846at2"/>
<evidence type="ECO:0000313" key="2">
    <source>
        <dbReference type="Proteomes" id="UP000066487"/>
    </source>
</evidence>
<sequence length="157" mass="17540">MPIPALDARGLLPGGVHIGTLRDIEQRFLFNQYRSDLYYQVKNFLDGELRDKAFGLQLVLGGSFFSDKEHPADIEATVYLPSPMVIAHGPLMALNNGHENSRIKNSFRADFYVSLMVAGCMNLGQFFQYVGPKTAHDKGLHEKDARGVIEVEAWELG</sequence>
<reference evidence="1 2" key="2">
    <citation type="journal article" date="2018" name="Nature">
        <title>Mutant phenotypes for thousands of bacterial genes of unknown function.</title>
        <authorList>
            <person name="Price M.N."/>
            <person name="Wetmore K.M."/>
            <person name="Waters R.J."/>
            <person name="Callaghan M."/>
            <person name="Ray J."/>
            <person name="Liu H."/>
            <person name="Kuehl J.V."/>
            <person name="Melnyk R.A."/>
            <person name="Lamson J.S."/>
            <person name="Suh Y."/>
            <person name="Carlson H.K."/>
            <person name="Esquivel Z."/>
            <person name="Sadeeshkumar H."/>
            <person name="Chakraborty R."/>
            <person name="Zane G.M."/>
            <person name="Rubin B.E."/>
            <person name="Wall J.D."/>
            <person name="Visel A."/>
            <person name="Bristow J."/>
            <person name="Blow M.J."/>
            <person name="Arkin A.P."/>
            <person name="Deutschbauer A.M."/>
        </authorList>
    </citation>
    <scope>NUCLEOTIDE SEQUENCE [LARGE SCALE GENOMIC DNA]</scope>
    <source>
        <strain evidence="1 2">FW300-N2E3</strain>
    </source>
</reference>
<gene>
    <name evidence="1" type="ORF">AO353_26355</name>
</gene>
<proteinExistence type="predicted"/>
<organism evidence="1 2">
    <name type="scientific">Pseudomonas fluorescens</name>
    <dbReference type="NCBI Taxonomy" id="294"/>
    <lineage>
        <taxon>Bacteria</taxon>
        <taxon>Pseudomonadati</taxon>
        <taxon>Pseudomonadota</taxon>
        <taxon>Gammaproteobacteria</taxon>
        <taxon>Pseudomonadales</taxon>
        <taxon>Pseudomonadaceae</taxon>
        <taxon>Pseudomonas</taxon>
    </lineage>
</organism>
<dbReference type="AlphaFoldDB" id="A0A0N9WM54"/>
<evidence type="ECO:0000313" key="1">
    <source>
        <dbReference type="EMBL" id="ALI04410.1"/>
    </source>
</evidence>
<dbReference type="Pfam" id="PF22014">
    <property type="entry name" value="DUF6932"/>
    <property type="match status" value="1"/>
</dbReference>
<protein>
    <submittedName>
        <fullName evidence="1">Uncharacterized protein</fullName>
    </submittedName>
</protein>
<name>A0A0N9WM54_PSEFL</name>
<reference evidence="2" key="1">
    <citation type="submission" date="2015-09" db="EMBL/GenBank/DDBJ databases">
        <title>Whole genome sequence of Pseudomonas fluorescens FW300-N2E3.</title>
        <authorList>
            <person name="Ray J."/>
            <person name="Melnyk R."/>
            <person name="Deutschbauer A."/>
        </authorList>
    </citation>
    <scope>NUCLEOTIDE SEQUENCE [LARGE SCALE GENOMIC DNA]</scope>
    <source>
        <strain evidence="2">FW300-N2E3</strain>
    </source>
</reference>
<dbReference type="EMBL" id="CP012830">
    <property type="protein sequence ID" value="ALI04410.1"/>
    <property type="molecule type" value="Genomic_DNA"/>
</dbReference>